<sequence>MENQEKKENSSSVRQSEREQSRRAEMSRRRRKRQLMRRVTFVVSGILFVAAVGSIIWNVAVKKDTPAFVNQGEENITVPRPDIDVQLLTVNPNSRPGIATDRIRGIVVHYTANPGSTAQQNRDYFESLKDSQETSVSSNFVIGLEGEIIQCVPTAEMAYASNNRNSDTVSIECCHPDESGKFTDATYKSLVQLVAWLSQKFGLDTDDIIRHYDVTGKDCPKYFVENVEAWEQFKKDVADYIAKYD</sequence>
<feature type="transmembrane region" description="Helical" evidence="6">
    <location>
        <begin position="39"/>
        <end position="60"/>
    </location>
</feature>
<dbReference type="SUPFAM" id="SSF55846">
    <property type="entry name" value="N-acetylmuramoyl-L-alanine amidase-like"/>
    <property type="match status" value="1"/>
</dbReference>
<feature type="region of interest" description="Disordered" evidence="5">
    <location>
        <begin position="1"/>
        <end position="31"/>
    </location>
</feature>
<protein>
    <recommendedName>
        <fullName evidence="2">N-acetylmuramoyl-L-alanine amidase</fullName>
        <ecNumber evidence="2">3.5.1.28</ecNumber>
    </recommendedName>
</protein>
<organism evidence="8 9">
    <name type="scientific">Murimonas intestini</name>
    <dbReference type="NCBI Taxonomy" id="1337051"/>
    <lineage>
        <taxon>Bacteria</taxon>
        <taxon>Bacillati</taxon>
        <taxon>Bacillota</taxon>
        <taxon>Clostridia</taxon>
        <taxon>Lachnospirales</taxon>
        <taxon>Lachnospiraceae</taxon>
        <taxon>Murimonas</taxon>
    </lineage>
</organism>
<gene>
    <name evidence="8" type="ORF">C7383_10390</name>
</gene>
<feature type="compositionally biased region" description="Basic and acidic residues" evidence="5">
    <location>
        <begin position="1"/>
        <end position="27"/>
    </location>
</feature>
<keyword evidence="6" id="KW-0812">Transmembrane</keyword>
<evidence type="ECO:0000256" key="2">
    <source>
        <dbReference type="ARBA" id="ARBA00011901"/>
    </source>
</evidence>
<dbReference type="Proteomes" id="UP000245412">
    <property type="component" value="Unassembled WGS sequence"/>
</dbReference>
<dbReference type="GO" id="GO:0009254">
    <property type="term" value="P:peptidoglycan turnover"/>
    <property type="evidence" value="ECO:0007669"/>
    <property type="project" value="TreeGrafter"/>
</dbReference>
<dbReference type="PANTHER" id="PTHR30417">
    <property type="entry name" value="N-ACETYLMURAMOYL-L-ALANINE AMIDASE AMID"/>
    <property type="match status" value="1"/>
</dbReference>
<evidence type="ECO:0000313" key="8">
    <source>
        <dbReference type="EMBL" id="PWJ77249.1"/>
    </source>
</evidence>
<dbReference type="Gene3D" id="3.40.80.10">
    <property type="entry name" value="Peptidoglycan recognition protein-like"/>
    <property type="match status" value="1"/>
</dbReference>
<dbReference type="GO" id="GO:0071555">
    <property type="term" value="P:cell wall organization"/>
    <property type="evidence" value="ECO:0007669"/>
    <property type="project" value="UniProtKB-KW"/>
</dbReference>
<keyword evidence="3" id="KW-0378">Hydrolase</keyword>
<dbReference type="InterPro" id="IPR002502">
    <property type="entry name" value="Amidase_domain"/>
</dbReference>
<evidence type="ECO:0000256" key="3">
    <source>
        <dbReference type="ARBA" id="ARBA00022801"/>
    </source>
</evidence>
<dbReference type="Pfam" id="PF01510">
    <property type="entry name" value="Amidase_2"/>
    <property type="match status" value="1"/>
</dbReference>
<reference evidence="8 9" key="1">
    <citation type="submission" date="2018-05" db="EMBL/GenBank/DDBJ databases">
        <authorList>
            <person name="Goeker M."/>
            <person name="Huntemann M."/>
            <person name="Clum A."/>
            <person name="Pillay M."/>
            <person name="Palaniappan K."/>
            <person name="Varghese N."/>
            <person name="Mikhailova N."/>
            <person name="Stamatis D."/>
            <person name="Reddy T."/>
            <person name="Daum C."/>
            <person name="Shapiro N."/>
            <person name="Ivanova N."/>
            <person name="Kyrpides N."/>
            <person name="Woyke T."/>
        </authorList>
    </citation>
    <scope>NUCLEOTIDE SEQUENCE [LARGE SCALE GENOMIC DNA]</scope>
    <source>
        <strain evidence="8 9">DSM 26524</strain>
    </source>
</reference>
<dbReference type="RefSeq" id="WP_109625687.1">
    <property type="nucleotide sequence ID" value="NZ_JANKBI010000002.1"/>
</dbReference>
<keyword evidence="6" id="KW-0472">Membrane</keyword>
<feature type="domain" description="N-acetylmuramoyl-L-alanine amidase" evidence="7">
    <location>
        <begin position="91"/>
        <end position="221"/>
    </location>
</feature>
<comment type="caution">
    <text evidence="8">The sequence shown here is derived from an EMBL/GenBank/DDBJ whole genome shotgun (WGS) entry which is preliminary data.</text>
</comment>
<dbReference type="EMBL" id="QGGY01000003">
    <property type="protein sequence ID" value="PWJ77249.1"/>
    <property type="molecule type" value="Genomic_DNA"/>
</dbReference>
<dbReference type="InterPro" id="IPR051206">
    <property type="entry name" value="NAMLAA_amidase_2"/>
</dbReference>
<dbReference type="PANTHER" id="PTHR30417:SF1">
    <property type="entry name" value="N-ACETYLMURAMOYL-L-ALANINE AMIDASE AMID"/>
    <property type="match status" value="1"/>
</dbReference>
<dbReference type="CDD" id="cd06583">
    <property type="entry name" value="PGRP"/>
    <property type="match status" value="1"/>
</dbReference>
<dbReference type="SMART" id="SM00644">
    <property type="entry name" value="Ami_2"/>
    <property type="match status" value="1"/>
</dbReference>
<keyword evidence="4" id="KW-0961">Cell wall biogenesis/degradation</keyword>
<evidence type="ECO:0000256" key="6">
    <source>
        <dbReference type="SAM" id="Phobius"/>
    </source>
</evidence>
<dbReference type="GO" id="GO:0009253">
    <property type="term" value="P:peptidoglycan catabolic process"/>
    <property type="evidence" value="ECO:0007669"/>
    <property type="project" value="InterPro"/>
</dbReference>
<proteinExistence type="predicted"/>
<dbReference type="GO" id="GO:0008745">
    <property type="term" value="F:N-acetylmuramoyl-L-alanine amidase activity"/>
    <property type="evidence" value="ECO:0007669"/>
    <property type="project" value="UniProtKB-EC"/>
</dbReference>
<comment type="catalytic activity">
    <reaction evidence="1">
        <text>Hydrolyzes the link between N-acetylmuramoyl residues and L-amino acid residues in certain cell-wall glycopeptides.</text>
        <dbReference type="EC" id="3.5.1.28"/>
    </reaction>
</comment>
<dbReference type="AlphaFoldDB" id="A0AB73T6K7"/>
<dbReference type="EC" id="3.5.1.28" evidence="2"/>
<accession>A0AB73T6K7</accession>
<keyword evidence="9" id="KW-1185">Reference proteome</keyword>
<keyword evidence="6" id="KW-1133">Transmembrane helix</keyword>
<evidence type="ECO:0000256" key="5">
    <source>
        <dbReference type="SAM" id="MobiDB-lite"/>
    </source>
</evidence>
<evidence type="ECO:0000259" key="7">
    <source>
        <dbReference type="SMART" id="SM00644"/>
    </source>
</evidence>
<name>A0AB73T6K7_9FIRM</name>
<evidence type="ECO:0000256" key="4">
    <source>
        <dbReference type="ARBA" id="ARBA00023316"/>
    </source>
</evidence>
<dbReference type="InterPro" id="IPR036505">
    <property type="entry name" value="Amidase/PGRP_sf"/>
</dbReference>
<evidence type="ECO:0000256" key="1">
    <source>
        <dbReference type="ARBA" id="ARBA00001561"/>
    </source>
</evidence>
<evidence type="ECO:0000313" key="9">
    <source>
        <dbReference type="Proteomes" id="UP000245412"/>
    </source>
</evidence>